<dbReference type="VEuPathDB" id="TriTrypDB:TCDM_08175"/>
<accession>V5BHE0</accession>
<gene>
    <name evidence="1" type="ORF">TCDM_08175</name>
</gene>
<organism evidence="1 2">
    <name type="scientific">Trypanosoma cruzi Dm28c</name>
    <dbReference type="NCBI Taxonomy" id="1416333"/>
    <lineage>
        <taxon>Eukaryota</taxon>
        <taxon>Discoba</taxon>
        <taxon>Euglenozoa</taxon>
        <taxon>Kinetoplastea</taxon>
        <taxon>Metakinetoplastina</taxon>
        <taxon>Trypanosomatida</taxon>
        <taxon>Trypanosomatidae</taxon>
        <taxon>Trypanosoma</taxon>
        <taxon>Schizotrypanum</taxon>
    </lineage>
</organism>
<sequence>MRKEGKVVRYPVSLPGHVAASLPHVPPAQLSMKSGFSGSVDQQGLPREAHHGTLKRSRTATTQALPWIFKSDNAATVAPRPTIPAKLKCGAGHKCTHATGQQWLLLVRMAHLCSATPIPGHFTGVNKEKEEASATSPVSFQNVSNVEKVDGQQGLSGVG</sequence>
<reference evidence="1 2" key="1">
    <citation type="journal article" date="2014" name="Genome Announc.">
        <title>Trypanosoma cruzi Clone Dm28c Draft Genome Sequence.</title>
        <authorList>
            <person name="Grisard E.C."/>
            <person name="Teixeira S.M."/>
            <person name="de Almeida L.G."/>
            <person name="Stoco P.H."/>
            <person name="Gerber A.L."/>
            <person name="Talavera-Lopez C."/>
            <person name="Lima O.C."/>
            <person name="Andersson B."/>
            <person name="de Vasconcelos A.T."/>
        </authorList>
    </citation>
    <scope>NUCLEOTIDE SEQUENCE [LARGE SCALE GENOMIC DNA]</scope>
    <source>
        <strain evidence="1 2">Dm28c</strain>
    </source>
</reference>
<dbReference type="EMBL" id="AYLP01000108">
    <property type="protein sequence ID" value="ESS63898.1"/>
    <property type="molecule type" value="Genomic_DNA"/>
</dbReference>
<protein>
    <submittedName>
        <fullName evidence="1">Uncharacterized protein</fullName>
    </submittedName>
</protein>
<proteinExistence type="predicted"/>
<dbReference type="AlphaFoldDB" id="V5BHE0"/>
<comment type="caution">
    <text evidence="1">The sequence shown here is derived from an EMBL/GenBank/DDBJ whole genome shotgun (WGS) entry which is preliminary data.</text>
</comment>
<evidence type="ECO:0000313" key="1">
    <source>
        <dbReference type="EMBL" id="ESS63898.1"/>
    </source>
</evidence>
<evidence type="ECO:0000313" key="2">
    <source>
        <dbReference type="Proteomes" id="UP000017861"/>
    </source>
</evidence>
<dbReference type="Proteomes" id="UP000017861">
    <property type="component" value="Unassembled WGS sequence"/>
</dbReference>
<name>V5BHE0_TRYCR</name>